<dbReference type="GO" id="GO:0005829">
    <property type="term" value="C:cytosol"/>
    <property type="evidence" value="ECO:0007669"/>
    <property type="project" value="TreeGrafter"/>
</dbReference>
<reference evidence="2 3" key="1">
    <citation type="submission" date="2014-06" db="EMBL/GenBank/DDBJ databases">
        <title>Whole Genome Sequences of Three Symbiotic Endozoicomonas Bacteria.</title>
        <authorList>
            <person name="Neave M.J."/>
            <person name="Apprill A."/>
            <person name="Voolstra C.R."/>
        </authorList>
    </citation>
    <scope>NUCLEOTIDE SEQUENCE [LARGE SCALE GENOMIC DNA]</scope>
    <source>
        <strain evidence="2 3">DSM 22380</strain>
    </source>
</reference>
<dbReference type="eggNOG" id="COG3691">
    <property type="taxonomic scope" value="Bacteria"/>
</dbReference>
<dbReference type="InterPro" id="IPR035571">
    <property type="entry name" value="UPF0234-like_C"/>
</dbReference>
<name>A0A081KD29_9GAMM</name>
<dbReference type="Proteomes" id="UP000027997">
    <property type="component" value="Unassembled WGS sequence"/>
</dbReference>
<accession>A0A081KD29</accession>
<protein>
    <submittedName>
        <fullName evidence="2">Uncharacterized protein</fullName>
    </submittedName>
</protein>
<dbReference type="Gene3D" id="3.30.70.860">
    <property type="match status" value="1"/>
</dbReference>
<comment type="similarity">
    <text evidence="1">Belongs to the UPF0381 family.</text>
</comment>
<organism evidence="2 3">
    <name type="scientific">Endozoicomonas elysicola</name>
    <dbReference type="NCBI Taxonomy" id="305900"/>
    <lineage>
        <taxon>Bacteria</taxon>
        <taxon>Pseudomonadati</taxon>
        <taxon>Pseudomonadota</taxon>
        <taxon>Gammaproteobacteria</taxon>
        <taxon>Oceanospirillales</taxon>
        <taxon>Endozoicomonadaceae</taxon>
        <taxon>Endozoicomonas</taxon>
    </lineage>
</organism>
<evidence type="ECO:0000313" key="2">
    <source>
        <dbReference type="EMBL" id="KEI72055.1"/>
    </source>
</evidence>
<dbReference type="InterPro" id="IPR005272">
    <property type="entry name" value="DUF406"/>
</dbReference>
<dbReference type="EMBL" id="JOJP01000001">
    <property type="protein sequence ID" value="KEI72055.1"/>
    <property type="molecule type" value="Genomic_DNA"/>
</dbReference>
<comment type="caution">
    <text evidence="2">The sequence shown here is derived from an EMBL/GenBank/DDBJ whole genome shotgun (WGS) entry which is preliminary data.</text>
</comment>
<dbReference type="AlphaFoldDB" id="A0A081KD29"/>
<keyword evidence="3" id="KW-1185">Reference proteome</keyword>
<dbReference type="PANTHER" id="PTHR38769">
    <property type="entry name" value="UPF0381 PROTEIN YFCZ-RELATED"/>
    <property type="match status" value="1"/>
</dbReference>
<dbReference type="STRING" id="305900.GV64_16170"/>
<evidence type="ECO:0000256" key="1">
    <source>
        <dbReference type="ARBA" id="ARBA00006201"/>
    </source>
</evidence>
<proteinExistence type="inferred from homology"/>
<sequence>MQLAESREQALNRRADMDNTTTELEVVADHCLEIGEVIIPGDTHLEMTVEGSTEQQANDQLVWMEALASSISDHCTIRKTVNHQPGSVTIDAMFDFDCTAEKLIFELYLR</sequence>
<dbReference type="Pfam" id="PF04175">
    <property type="entry name" value="DUF406"/>
    <property type="match status" value="1"/>
</dbReference>
<evidence type="ECO:0000313" key="3">
    <source>
        <dbReference type="Proteomes" id="UP000027997"/>
    </source>
</evidence>
<dbReference type="PANTHER" id="PTHR38769:SF1">
    <property type="entry name" value="UPF0381 PROTEIN YFCZ-RELATED"/>
    <property type="match status" value="1"/>
</dbReference>
<gene>
    <name evidence="2" type="ORF">GV64_16170</name>
</gene>